<dbReference type="CDD" id="cd10148">
    <property type="entry name" value="CsoR-like_DUF156"/>
    <property type="match status" value="1"/>
</dbReference>
<dbReference type="InterPro" id="IPR038390">
    <property type="entry name" value="Metal_Tscrpt_repr_sf"/>
</dbReference>
<dbReference type="RefSeq" id="WP_130417520.1">
    <property type="nucleotide sequence ID" value="NZ_SHKW01000001.1"/>
</dbReference>
<evidence type="ECO:0000313" key="4">
    <source>
        <dbReference type="Proteomes" id="UP000292958"/>
    </source>
</evidence>
<gene>
    <name evidence="3" type="ORF">BDD14_0648</name>
</gene>
<dbReference type="OrthoDB" id="9811244at2"/>
<dbReference type="GO" id="GO:0003677">
    <property type="term" value="F:DNA binding"/>
    <property type="evidence" value="ECO:0007669"/>
    <property type="project" value="UniProtKB-KW"/>
</dbReference>
<comment type="similarity">
    <text evidence="1">Belongs to the FrmR/RcnR family.</text>
</comment>
<feature type="compositionally biased region" description="Polar residues" evidence="2">
    <location>
        <begin position="1"/>
        <end position="18"/>
    </location>
</feature>
<protein>
    <submittedName>
        <fullName evidence="3">DNA-binding FrmR family transcriptional regulator</fullName>
    </submittedName>
</protein>
<feature type="region of interest" description="Disordered" evidence="2">
    <location>
        <begin position="1"/>
        <end position="23"/>
    </location>
</feature>
<evidence type="ECO:0000256" key="1">
    <source>
        <dbReference type="ARBA" id="ARBA00005260"/>
    </source>
</evidence>
<dbReference type="InterPro" id="IPR003735">
    <property type="entry name" value="Metal_Tscrpt_repr"/>
</dbReference>
<dbReference type="Gene3D" id="1.20.58.1000">
    <property type="entry name" value="Metal-sensitive repressor, helix protomer"/>
    <property type="match status" value="1"/>
</dbReference>
<dbReference type="PANTHER" id="PTHR33677:SF3">
    <property type="entry name" value="COPPER-SENSING TRANSCRIPTIONAL REPRESSOR RICR"/>
    <property type="match status" value="1"/>
</dbReference>
<dbReference type="AlphaFoldDB" id="A0A4Q7YNR8"/>
<sequence length="122" mass="13501">MATKRTSQKSISATSGSVSCKVDSSGRKAIGVDAEIKASNLRRLGRIEGQIRGIQRMIEDDRYCADILTQISSAQEALRAVARALMRNHLAHCATHAIRTGSDEERHAMYDELLDIIYKNAR</sequence>
<dbReference type="EMBL" id="SHKW01000001">
    <property type="protein sequence ID" value="RZU39287.1"/>
    <property type="molecule type" value="Genomic_DNA"/>
</dbReference>
<dbReference type="Proteomes" id="UP000292958">
    <property type="component" value="Unassembled WGS sequence"/>
</dbReference>
<dbReference type="GO" id="GO:0045892">
    <property type="term" value="P:negative regulation of DNA-templated transcription"/>
    <property type="evidence" value="ECO:0007669"/>
    <property type="project" value="UniProtKB-ARBA"/>
</dbReference>
<comment type="caution">
    <text evidence="3">The sequence shown here is derived from an EMBL/GenBank/DDBJ whole genome shotgun (WGS) entry which is preliminary data.</text>
</comment>
<evidence type="ECO:0000256" key="2">
    <source>
        <dbReference type="SAM" id="MobiDB-lite"/>
    </source>
</evidence>
<organism evidence="3 4">
    <name type="scientific">Edaphobacter modestus</name>
    <dbReference type="NCBI Taxonomy" id="388466"/>
    <lineage>
        <taxon>Bacteria</taxon>
        <taxon>Pseudomonadati</taxon>
        <taxon>Acidobacteriota</taxon>
        <taxon>Terriglobia</taxon>
        <taxon>Terriglobales</taxon>
        <taxon>Acidobacteriaceae</taxon>
        <taxon>Edaphobacter</taxon>
    </lineage>
</organism>
<dbReference type="PANTHER" id="PTHR33677">
    <property type="entry name" value="TRANSCRIPTIONAL REPRESSOR FRMR-RELATED"/>
    <property type="match status" value="1"/>
</dbReference>
<accession>A0A4Q7YNR8</accession>
<proteinExistence type="inferred from homology"/>
<name>A0A4Q7YNR8_9BACT</name>
<keyword evidence="4" id="KW-1185">Reference proteome</keyword>
<evidence type="ECO:0000313" key="3">
    <source>
        <dbReference type="EMBL" id="RZU39287.1"/>
    </source>
</evidence>
<reference evidence="3 4" key="1">
    <citation type="submission" date="2019-02" db="EMBL/GenBank/DDBJ databases">
        <title>Genomic Encyclopedia of Archaeal and Bacterial Type Strains, Phase II (KMG-II): from individual species to whole genera.</title>
        <authorList>
            <person name="Goeker M."/>
        </authorList>
    </citation>
    <scope>NUCLEOTIDE SEQUENCE [LARGE SCALE GENOMIC DNA]</scope>
    <source>
        <strain evidence="3 4">DSM 18101</strain>
    </source>
</reference>
<dbReference type="PROSITE" id="PS51257">
    <property type="entry name" value="PROKAR_LIPOPROTEIN"/>
    <property type="match status" value="1"/>
</dbReference>
<keyword evidence="3" id="KW-0238">DNA-binding</keyword>
<dbReference type="Pfam" id="PF02583">
    <property type="entry name" value="Trns_repr_metal"/>
    <property type="match status" value="1"/>
</dbReference>
<dbReference type="GO" id="GO:0046872">
    <property type="term" value="F:metal ion binding"/>
    <property type="evidence" value="ECO:0007669"/>
    <property type="project" value="InterPro"/>
</dbReference>